<dbReference type="RefSeq" id="WP_036199723.1">
    <property type="nucleotide sequence ID" value="NZ_AVCY01000009.1"/>
</dbReference>
<sequence>MEITNVELMLLQIIREQETVSGYEINQLIKERGYREWGDIGTTSIYVGLKKLSKKQLVNSYLDTTKQGKGPMPRKFEVTDDGVKLLKQNTLESLSSSRERDNRFDLALAGIPFLTTEEVLAALQKRKEFLSEVAININKKFDSQGGKRLPFHVQALFKHPHLLIKNEIEFMDTLIKDLLLEKSDDKEKR</sequence>
<dbReference type="InterPro" id="IPR036390">
    <property type="entry name" value="WH_DNA-bd_sf"/>
</dbReference>
<protein>
    <submittedName>
        <fullName evidence="2">PadR family transcriptional regulator</fullName>
    </submittedName>
</protein>
<evidence type="ECO:0000313" key="3">
    <source>
        <dbReference type="Proteomes" id="UP000030408"/>
    </source>
</evidence>
<dbReference type="Proteomes" id="UP000030408">
    <property type="component" value="Unassembled WGS sequence"/>
</dbReference>
<evidence type="ECO:0000313" key="2">
    <source>
        <dbReference type="EMBL" id="KGR76097.1"/>
    </source>
</evidence>
<gene>
    <name evidence="2" type="ORF">CD33_07925</name>
</gene>
<organism evidence="2 3">
    <name type="scientific">Ureibacillus sinduriensis BLB-1 = JCM 15800</name>
    <dbReference type="NCBI Taxonomy" id="1384057"/>
    <lineage>
        <taxon>Bacteria</taxon>
        <taxon>Bacillati</taxon>
        <taxon>Bacillota</taxon>
        <taxon>Bacilli</taxon>
        <taxon>Bacillales</taxon>
        <taxon>Caryophanaceae</taxon>
        <taxon>Ureibacillus</taxon>
    </lineage>
</organism>
<evidence type="ECO:0000259" key="1">
    <source>
        <dbReference type="Pfam" id="PF03551"/>
    </source>
</evidence>
<dbReference type="Pfam" id="PF03551">
    <property type="entry name" value="PadR"/>
    <property type="match status" value="1"/>
</dbReference>
<dbReference type="OrthoDB" id="9808762at2"/>
<name>A0A0A3IMN1_9BACL</name>
<dbReference type="EMBL" id="JPVO01000047">
    <property type="protein sequence ID" value="KGR76097.1"/>
    <property type="molecule type" value="Genomic_DNA"/>
</dbReference>
<reference evidence="2 3" key="1">
    <citation type="submission" date="2014-02" db="EMBL/GenBank/DDBJ databases">
        <title>Draft genome sequence of Lysinibacillus sinduriensis JCM 15800.</title>
        <authorList>
            <person name="Zhang F."/>
            <person name="Wang G."/>
            <person name="Zhang L."/>
        </authorList>
    </citation>
    <scope>NUCLEOTIDE SEQUENCE [LARGE SCALE GENOMIC DNA]</scope>
    <source>
        <strain evidence="2 3">JCM 15800</strain>
    </source>
</reference>
<dbReference type="InterPro" id="IPR005149">
    <property type="entry name" value="Tscrpt_reg_PadR_N"/>
</dbReference>
<dbReference type="Gene3D" id="1.10.10.10">
    <property type="entry name" value="Winged helix-like DNA-binding domain superfamily/Winged helix DNA-binding domain"/>
    <property type="match status" value="1"/>
</dbReference>
<dbReference type="SUPFAM" id="SSF46785">
    <property type="entry name" value="Winged helix' DNA-binding domain"/>
    <property type="match status" value="1"/>
</dbReference>
<keyword evidence="3" id="KW-1185">Reference proteome</keyword>
<dbReference type="AlphaFoldDB" id="A0A0A3IMN1"/>
<dbReference type="eggNOG" id="COG1695">
    <property type="taxonomic scope" value="Bacteria"/>
</dbReference>
<proteinExistence type="predicted"/>
<accession>A0A0A3IMN1</accession>
<dbReference type="InterPro" id="IPR036388">
    <property type="entry name" value="WH-like_DNA-bd_sf"/>
</dbReference>
<feature type="domain" description="Transcription regulator PadR N-terminal" evidence="1">
    <location>
        <begin position="10"/>
        <end position="87"/>
    </location>
</feature>
<comment type="caution">
    <text evidence="2">The sequence shown here is derived from an EMBL/GenBank/DDBJ whole genome shotgun (WGS) entry which is preliminary data.</text>
</comment>